<dbReference type="EMBL" id="MODZ01000006">
    <property type="protein sequence ID" value="OIJ35829.1"/>
    <property type="molecule type" value="Genomic_DNA"/>
</dbReference>
<accession>A0A1S2MZM0</accession>
<gene>
    <name evidence="4" type="ORF">BK826_05550</name>
</gene>
<feature type="domain" description="DUF4232" evidence="3">
    <location>
        <begin position="128"/>
        <end position="258"/>
    </location>
</feature>
<keyword evidence="2" id="KW-0732">Signal</keyword>
<comment type="caution">
    <text evidence="4">The sequence shown here is derived from an EMBL/GenBank/DDBJ whole genome shotgun (WGS) entry which is preliminary data.</text>
</comment>
<dbReference type="Proteomes" id="UP000179540">
    <property type="component" value="Unassembled WGS sequence"/>
</dbReference>
<feature type="signal peptide" evidence="2">
    <location>
        <begin position="1"/>
        <end position="27"/>
    </location>
</feature>
<evidence type="ECO:0000256" key="1">
    <source>
        <dbReference type="SAM" id="MobiDB-lite"/>
    </source>
</evidence>
<dbReference type="Pfam" id="PF14016">
    <property type="entry name" value="DUF4232"/>
    <property type="match status" value="1"/>
</dbReference>
<evidence type="ECO:0000256" key="2">
    <source>
        <dbReference type="SAM" id="SignalP"/>
    </source>
</evidence>
<protein>
    <recommendedName>
        <fullName evidence="3">DUF4232 domain-containing protein</fullName>
    </recommendedName>
</protein>
<feature type="chain" id="PRO_5038785400" description="DUF4232 domain-containing protein" evidence="2">
    <location>
        <begin position="28"/>
        <end position="263"/>
    </location>
</feature>
<reference evidence="4 5" key="1">
    <citation type="submission" date="2016-10" db="EMBL/GenBank/DDBJ databases">
        <title>Draft genome sequence of strain LCT isolated from the Shenzhou X spacecraft of China.</title>
        <authorList>
            <person name="Huang B."/>
        </authorList>
    </citation>
    <scope>NUCLEOTIDE SEQUENCE [LARGE SCALE GENOMIC DNA]</scope>
    <source>
        <strain evidence="4 5">LCT-H5</strain>
    </source>
</reference>
<dbReference type="OrthoDB" id="3268346at2"/>
<proteinExistence type="predicted"/>
<sequence length="263" mass="25261">MNAPFTSRRRAAVALIAAGLLLGGCSADDATDGSAGSSAVASAPTASAHPTGTLAAAPTGSGSQAAAPSASGSPTTTAAQTPTAAPSAPTASATSAPAASPTASAHLSAAPAPSVSAAPETAEASGRCATGDLTVQVSSTGGAAGSATYAVRFTNSSDRDCTLSGYPEVSFIDDSGAVLGAPAIPASEQTGEATRLRPGRSAQAILRSTQPELYGQQCSRTSAAGLRVHAPDSEGSLDVALSLPACADAQVQQLSIGPIDARG</sequence>
<feature type="region of interest" description="Disordered" evidence="1">
    <location>
        <begin position="29"/>
        <end position="123"/>
    </location>
</feature>
<evidence type="ECO:0000313" key="4">
    <source>
        <dbReference type="EMBL" id="OIJ35829.1"/>
    </source>
</evidence>
<organism evidence="4 5">
    <name type="scientific">Rothia kristinae</name>
    <dbReference type="NCBI Taxonomy" id="37923"/>
    <lineage>
        <taxon>Bacteria</taxon>
        <taxon>Bacillati</taxon>
        <taxon>Actinomycetota</taxon>
        <taxon>Actinomycetes</taxon>
        <taxon>Micrococcales</taxon>
        <taxon>Micrococcaceae</taxon>
        <taxon>Rothia</taxon>
    </lineage>
</organism>
<evidence type="ECO:0000313" key="5">
    <source>
        <dbReference type="Proteomes" id="UP000179540"/>
    </source>
</evidence>
<dbReference type="AlphaFoldDB" id="A0A1S2MZM0"/>
<dbReference type="InterPro" id="IPR025326">
    <property type="entry name" value="DUF4232"/>
</dbReference>
<dbReference type="RefSeq" id="WP_075514762.1">
    <property type="nucleotide sequence ID" value="NZ_MODZ01000006.1"/>
</dbReference>
<name>A0A1S2MZM0_9MICC</name>
<evidence type="ECO:0000259" key="3">
    <source>
        <dbReference type="Pfam" id="PF14016"/>
    </source>
</evidence>